<evidence type="ECO:0000313" key="11">
    <source>
        <dbReference type="EMBL" id="MBK7954225.1"/>
    </source>
</evidence>
<proteinExistence type="inferred from homology"/>
<dbReference type="GO" id="GO:0005737">
    <property type="term" value="C:cytoplasm"/>
    <property type="evidence" value="ECO:0007669"/>
    <property type="project" value="UniProtKB-SubCell"/>
</dbReference>
<evidence type="ECO:0000256" key="6">
    <source>
        <dbReference type="ARBA" id="ARBA00022723"/>
    </source>
</evidence>
<dbReference type="PANTHER" id="PTHR33540:SF2">
    <property type="entry name" value="TRNA THREONYLCARBAMOYLADENOSINE BIOSYNTHESIS PROTEIN TSAE"/>
    <property type="match status" value="1"/>
</dbReference>
<evidence type="ECO:0000256" key="8">
    <source>
        <dbReference type="ARBA" id="ARBA00022840"/>
    </source>
</evidence>
<evidence type="ECO:0000256" key="3">
    <source>
        <dbReference type="ARBA" id="ARBA00019010"/>
    </source>
</evidence>
<dbReference type="EMBL" id="JADJOT010000008">
    <property type="protein sequence ID" value="MBK7954225.1"/>
    <property type="molecule type" value="Genomic_DNA"/>
</dbReference>
<dbReference type="GO" id="GO:0005524">
    <property type="term" value="F:ATP binding"/>
    <property type="evidence" value="ECO:0007669"/>
    <property type="project" value="UniProtKB-KW"/>
</dbReference>
<dbReference type="InterPro" id="IPR003442">
    <property type="entry name" value="T6A_TsaE"/>
</dbReference>
<evidence type="ECO:0000256" key="1">
    <source>
        <dbReference type="ARBA" id="ARBA00004496"/>
    </source>
</evidence>
<evidence type="ECO:0000256" key="9">
    <source>
        <dbReference type="ARBA" id="ARBA00022842"/>
    </source>
</evidence>
<dbReference type="GO" id="GO:0046872">
    <property type="term" value="F:metal ion binding"/>
    <property type="evidence" value="ECO:0007669"/>
    <property type="project" value="UniProtKB-KW"/>
</dbReference>
<organism evidence="11 12">
    <name type="scientific">Candidatus Accumulibacter affinis</name>
    <dbReference type="NCBI Taxonomy" id="2954384"/>
    <lineage>
        <taxon>Bacteria</taxon>
        <taxon>Pseudomonadati</taxon>
        <taxon>Pseudomonadota</taxon>
        <taxon>Betaproteobacteria</taxon>
        <taxon>Candidatus Accumulibacter</taxon>
    </lineage>
</organism>
<evidence type="ECO:0000256" key="7">
    <source>
        <dbReference type="ARBA" id="ARBA00022741"/>
    </source>
</evidence>
<dbReference type="Pfam" id="PF02367">
    <property type="entry name" value="TsaE"/>
    <property type="match status" value="1"/>
</dbReference>
<keyword evidence="9" id="KW-0460">Magnesium</keyword>
<keyword evidence="7" id="KW-0547">Nucleotide-binding</keyword>
<dbReference type="NCBIfam" id="TIGR00150">
    <property type="entry name" value="T6A_YjeE"/>
    <property type="match status" value="1"/>
</dbReference>
<evidence type="ECO:0000313" key="12">
    <source>
        <dbReference type="Proteomes" id="UP000706151"/>
    </source>
</evidence>
<reference evidence="11 12" key="1">
    <citation type="submission" date="2020-10" db="EMBL/GenBank/DDBJ databases">
        <title>Connecting structure to function with the recovery of over 1000 high-quality activated sludge metagenome-assembled genomes encoding full-length rRNA genes using long-read sequencing.</title>
        <authorList>
            <person name="Singleton C.M."/>
            <person name="Petriglieri F."/>
            <person name="Kristensen J.M."/>
            <person name="Kirkegaard R.H."/>
            <person name="Michaelsen T.Y."/>
            <person name="Andersen M.H."/>
            <person name="Karst S.M."/>
            <person name="Dueholm M.S."/>
            <person name="Nielsen P.H."/>
            <person name="Albertsen M."/>
        </authorList>
    </citation>
    <scope>NUCLEOTIDE SEQUENCE [LARGE SCALE GENOMIC DNA]</scope>
    <source>
        <strain evidence="11">Fred_18-Q3-R57-64_BAT3C.720</strain>
    </source>
</reference>
<dbReference type="PANTHER" id="PTHR33540">
    <property type="entry name" value="TRNA THREONYLCARBAMOYLADENOSINE BIOSYNTHESIS PROTEIN TSAE"/>
    <property type="match status" value="1"/>
</dbReference>
<dbReference type="Gene3D" id="3.40.50.300">
    <property type="entry name" value="P-loop containing nucleotide triphosphate hydrolases"/>
    <property type="match status" value="1"/>
</dbReference>
<gene>
    <name evidence="11" type="primary">tsaE</name>
    <name evidence="11" type="ORF">IPK02_09830</name>
</gene>
<accession>A0A935T748</accession>
<keyword evidence="6" id="KW-0479">Metal-binding</keyword>
<name>A0A935T748_9PROT</name>
<keyword evidence="5" id="KW-0819">tRNA processing</keyword>
<keyword evidence="4" id="KW-0963">Cytoplasm</keyword>
<evidence type="ECO:0000256" key="2">
    <source>
        <dbReference type="ARBA" id="ARBA00007599"/>
    </source>
</evidence>
<dbReference type="InterPro" id="IPR027417">
    <property type="entry name" value="P-loop_NTPase"/>
</dbReference>
<dbReference type="SUPFAM" id="SSF52540">
    <property type="entry name" value="P-loop containing nucleoside triphosphate hydrolases"/>
    <property type="match status" value="1"/>
</dbReference>
<keyword evidence="8" id="KW-0067">ATP-binding</keyword>
<evidence type="ECO:0000256" key="10">
    <source>
        <dbReference type="ARBA" id="ARBA00032441"/>
    </source>
</evidence>
<evidence type="ECO:0000256" key="5">
    <source>
        <dbReference type="ARBA" id="ARBA00022694"/>
    </source>
</evidence>
<dbReference type="AlphaFoldDB" id="A0A935T748"/>
<dbReference type="Proteomes" id="UP000706151">
    <property type="component" value="Unassembled WGS sequence"/>
</dbReference>
<comment type="subcellular location">
    <subcellularLocation>
        <location evidence="1">Cytoplasm</location>
    </subcellularLocation>
</comment>
<dbReference type="GO" id="GO:0002949">
    <property type="term" value="P:tRNA threonylcarbamoyladenosine modification"/>
    <property type="evidence" value="ECO:0007669"/>
    <property type="project" value="InterPro"/>
</dbReference>
<protein>
    <recommendedName>
        <fullName evidence="3">tRNA threonylcarbamoyladenosine biosynthesis protein TsaE</fullName>
    </recommendedName>
    <alternativeName>
        <fullName evidence="10">t(6)A37 threonylcarbamoyladenosine biosynthesis protein TsaE</fullName>
    </alternativeName>
</protein>
<evidence type="ECO:0000256" key="4">
    <source>
        <dbReference type="ARBA" id="ARBA00022490"/>
    </source>
</evidence>
<comment type="caution">
    <text evidence="11">The sequence shown here is derived from an EMBL/GenBank/DDBJ whole genome shotgun (WGS) entry which is preliminary data.</text>
</comment>
<sequence>MHSLDDNQFTLTLHLPDEAATASLGRQLSPLLHPGMVVWLDGDLGAGKTTLVRSLLRARNHVGPVKSPSYTLVEIYVISRIYWYHFDFYRFNFPEEFLDAGLGEYFRDDAICLVEWPDKAVGYLPAADLVVRIHFAENGRKLDVVACSEEGLKCMRILMSGWPDAAA</sequence>
<comment type="similarity">
    <text evidence="2">Belongs to the TsaE family.</text>
</comment>